<dbReference type="PANTHER" id="PTHR45033">
    <property type="match status" value="1"/>
</dbReference>
<proteinExistence type="predicted"/>
<evidence type="ECO:0000313" key="2">
    <source>
        <dbReference type="EMBL" id="APA15313.1"/>
    </source>
</evidence>
<dbReference type="GO" id="GO:0016491">
    <property type="term" value="F:oxidoreductase activity"/>
    <property type="evidence" value="ECO:0007669"/>
    <property type="project" value="InterPro"/>
</dbReference>
<dbReference type="Proteomes" id="UP000177798">
    <property type="component" value="Chromosome 14"/>
</dbReference>
<gene>
    <name evidence="2" type="ORF">sscle_14g100830</name>
</gene>
<dbReference type="VEuPathDB" id="FungiDB:sscle_14g100830"/>
<dbReference type="AlphaFoldDB" id="A0A1D9QL45"/>
<dbReference type="SUPFAM" id="SSF50129">
    <property type="entry name" value="GroES-like"/>
    <property type="match status" value="1"/>
</dbReference>
<organism evidence="2 3">
    <name type="scientific">Sclerotinia sclerotiorum (strain ATCC 18683 / 1980 / Ss-1)</name>
    <name type="common">White mold</name>
    <name type="synonym">Whetzelinia sclerotiorum</name>
    <dbReference type="NCBI Taxonomy" id="665079"/>
    <lineage>
        <taxon>Eukaryota</taxon>
        <taxon>Fungi</taxon>
        <taxon>Dikarya</taxon>
        <taxon>Ascomycota</taxon>
        <taxon>Pezizomycotina</taxon>
        <taxon>Leotiomycetes</taxon>
        <taxon>Helotiales</taxon>
        <taxon>Sclerotiniaceae</taxon>
        <taxon>Sclerotinia</taxon>
    </lineage>
</organism>
<dbReference type="OrthoDB" id="3509362at2759"/>
<dbReference type="PANTHER" id="PTHR45033:SF1">
    <property type="entry name" value="OXIDOREDUCTASE (EUROFUNG)"/>
    <property type="match status" value="1"/>
</dbReference>
<dbReference type="Gene3D" id="3.90.180.10">
    <property type="entry name" value="Medium-chain alcohol dehydrogenases, catalytic domain"/>
    <property type="match status" value="1"/>
</dbReference>
<accession>A0A1D9QL45</accession>
<dbReference type="CDD" id="cd08276">
    <property type="entry name" value="MDR7"/>
    <property type="match status" value="1"/>
</dbReference>
<dbReference type="Gene3D" id="3.40.50.720">
    <property type="entry name" value="NAD(P)-binding Rossmann-like Domain"/>
    <property type="match status" value="1"/>
</dbReference>
<dbReference type="Pfam" id="PF00107">
    <property type="entry name" value="ADH_zinc_N"/>
    <property type="match status" value="1"/>
</dbReference>
<dbReference type="Pfam" id="PF08240">
    <property type="entry name" value="ADH_N"/>
    <property type="match status" value="1"/>
</dbReference>
<dbReference type="InterPro" id="IPR013149">
    <property type="entry name" value="ADH-like_C"/>
</dbReference>
<evidence type="ECO:0000313" key="3">
    <source>
        <dbReference type="Proteomes" id="UP000177798"/>
    </source>
</evidence>
<dbReference type="InterPro" id="IPR036291">
    <property type="entry name" value="NAD(P)-bd_dom_sf"/>
</dbReference>
<dbReference type="EMBL" id="CP017827">
    <property type="protein sequence ID" value="APA15313.1"/>
    <property type="molecule type" value="Genomic_DNA"/>
</dbReference>
<dbReference type="InterPro" id="IPR011032">
    <property type="entry name" value="GroES-like_sf"/>
</dbReference>
<dbReference type="InterPro" id="IPR020843">
    <property type="entry name" value="ER"/>
</dbReference>
<feature type="domain" description="Enoyl reductase (ER)" evidence="1">
    <location>
        <begin position="15"/>
        <end position="351"/>
    </location>
</feature>
<dbReference type="SUPFAM" id="SSF51735">
    <property type="entry name" value="NAD(P)-binding Rossmann-fold domains"/>
    <property type="match status" value="1"/>
</dbReference>
<protein>
    <recommendedName>
        <fullName evidence="1">Enoyl reductase (ER) domain-containing protein</fullName>
    </recommendedName>
</protein>
<sequence length="355" mass="38477">MPQPTINKQWTTRQSGLQDLILGSSAVPTPGDGQVLVKIHTVALNYRDTEVMMGLYNHHKSAGIEPSSLVPCSDISGTIISSNSPKWKSGDRVLAIFNQTHIRGQVTAKDMASGLGLPAEGCLQEYRVFDGEGLVRTPEYLTDEEACTLPIAGVTAWMAINGMRPLGQPGGKGESLLIQGTGGVAISGLQIAKASDMEVIITSSSDAKLAQAKSLGADHAINYRTHPKWSEEVMKITQDEGVSSIFETGGALTLRQSFDAIAFGGLINCIGYLSGKEDEGADRTNTNVLALRRNVTLKGILNGPRERFEEMLAWYEEKRIRPVVDKVFEFEEAKEALEYLFHGGHFGKVVVKVSE</sequence>
<dbReference type="InterPro" id="IPR052711">
    <property type="entry name" value="Zinc_ADH-like"/>
</dbReference>
<dbReference type="InterPro" id="IPR013154">
    <property type="entry name" value="ADH-like_N"/>
</dbReference>
<name>A0A1D9QL45_SCLS1</name>
<dbReference type="SMART" id="SM00829">
    <property type="entry name" value="PKS_ER"/>
    <property type="match status" value="1"/>
</dbReference>
<evidence type="ECO:0000259" key="1">
    <source>
        <dbReference type="SMART" id="SM00829"/>
    </source>
</evidence>
<reference evidence="3" key="1">
    <citation type="journal article" date="2017" name="Genome Biol. Evol.">
        <title>The complete genome sequence of the phytopathogenic fungus Sclerotinia sclerotiorum reveals insights into the genome architecture of broad host range pathogens.</title>
        <authorList>
            <person name="Derbyshire M."/>
            <person name="Denton-Giles M."/>
            <person name="Hegedus D."/>
            <person name="Seifbarghy S."/>
            <person name="Rollins J."/>
            <person name="van Kan J."/>
            <person name="Seidl M.F."/>
            <person name="Faino L."/>
            <person name="Mbengue M."/>
            <person name="Navaud O."/>
            <person name="Raffaele S."/>
            <person name="Hammond-Kosack K."/>
            <person name="Heard S."/>
            <person name="Oliver R."/>
        </authorList>
    </citation>
    <scope>NUCLEOTIDE SEQUENCE [LARGE SCALE GENOMIC DNA]</scope>
    <source>
        <strain evidence="3">ATCC 18683 / 1980 / Ss-1</strain>
    </source>
</reference>